<reference evidence="1" key="3">
    <citation type="journal article" date="2017" name="Nature">
        <title>Genome sequence of the progenitor of the wheat D genome Aegilops tauschii.</title>
        <authorList>
            <person name="Luo M.C."/>
            <person name="Gu Y.Q."/>
            <person name="Puiu D."/>
            <person name="Wang H."/>
            <person name="Twardziok S.O."/>
            <person name="Deal K.R."/>
            <person name="Huo N."/>
            <person name="Zhu T."/>
            <person name="Wang L."/>
            <person name="Wang Y."/>
            <person name="McGuire P.E."/>
            <person name="Liu S."/>
            <person name="Long H."/>
            <person name="Ramasamy R.K."/>
            <person name="Rodriguez J.C."/>
            <person name="Van S.L."/>
            <person name="Yuan L."/>
            <person name="Wang Z."/>
            <person name="Xia Z."/>
            <person name="Xiao L."/>
            <person name="Anderson O.D."/>
            <person name="Ouyang S."/>
            <person name="Liang Y."/>
            <person name="Zimin A.V."/>
            <person name="Pertea G."/>
            <person name="Qi P."/>
            <person name="Bennetzen J.L."/>
            <person name="Dai X."/>
            <person name="Dawson M.W."/>
            <person name="Muller H.G."/>
            <person name="Kugler K."/>
            <person name="Rivarola-Duarte L."/>
            <person name="Spannagl M."/>
            <person name="Mayer K.F.X."/>
            <person name="Lu F.H."/>
            <person name="Bevan M.W."/>
            <person name="Leroy P."/>
            <person name="Li P."/>
            <person name="You F.M."/>
            <person name="Sun Q."/>
            <person name="Liu Z."/>
            <person name="Lyons E."/>
            <person name="Wicker T."/>
            <person name="Salzberg S.L."/>
            <person name="Devos K.M."/>
            <person name="Dvorak J."/>
        </authorList>
    </citation>
    <scope>NUCLEOTIDE SEQUENCE [LARGE SCALE GENOMIC DNA]</scope>
    <source>
        <strain evidence="1">cv. AL8/78</strain>
    </source>
</reference>
<organism evidence="1 2">
    <name type="scientific">Aegilops tauschii subsp. strangulata</name>
    <name type="common">Goatgrass</name>
    <dbReference type="NCBI Taxonomy" id="200361"/>
    <lineage>
        <taxon>Eukaryota</taxon>
        <taxon>Viridiplantae</taxon>
        <taxon>Streptophyta</taxon>
        <taxon>Embryophyta</taxon>
        <taxon>Tracheophyta</taxon>
        <taxon>Spermatophyta</taxon>
        <taxon>Magnoliopsida</taxon>
        <taxon>Liliopsida</taxon>
        <taxon>Poales</taxon>
        <taxon>Poaceae</taxon>
        <taxon>BOP clade</taxon>
        <taxon>Pooideae</taxon>
        <taxon>Triticodae</taxon>
        <taxon>Triticeae</taxon>
        <taxon>Triticinae</taxon>
        <taxon>Aegilops</taxon>
    </lineage>
</organism>
<dbReference type="Gramene" id="AET2Gv20413700.16">
    <property type="protein sequence ID" value="AET2Gv20413700.16"/>
    <property type="gene ID" value="AET2Gv20413700"/>
</dbReference>
<accession>A0A453B8I4</accession>
<name>A0A453B8I4_AEGTS</name>
<evidence type="ECO:0000313" key="2">
    <source>
        <dbReference type="Proteomes" id="UP000015105"/>
    </source>
</evidence>
<reference evidence="2" key="1">
    <citation type="journal article" date="2014" name="Science">
        <title>Ancient hybridizations among the ancestral genomes of bread wheat.</title>
        <authorList>
            <consortium name="International Wheat Genome Sequencing Consortium,"/>
            <person name="Marcussen T."/>
            <person name="Sandve S.R."/>
            <person name="Heier L."/>
            <person name="Spannagl M."/>
            <person name="Pfeifer M."/>
            <person name="Jakobsen K.S."/>
            <person name="Wulff B.B."/>
            <person name="Steuernagel B."/>
            <person name="Mayer K.F."/>
            <person name="Olsen O.A."/>
        </authorList>
    </citation>
    <scope>NUCLEOTIDE SEQUENCE [LARGE SCALE GENOMIC DNA]</scope>
    <source>
        <strain evidence="2">cv. AL8/78</strain>
    </source>
</reference>
<dbReference type="Proteomes" id="UP000015105">
    <property type="component" value="Chromosome 2D"/>
</dbReference>
<proteinExistence type="predicted"/>
<protein>
    <submittedName>
        <fullName evidence="1">Uncharacterized protein</fullName>
    </submittedName>
</protein>
<keyword evidence="2" id="KW-1185">Reference proteome</keyword>
<dbReference type="AlphaFoldDB" id="A0A453B8I4"/>
<dbReference type="EnsemblPlants" id="AET2Gv20413700.16">
    <property type="protein sequence ID" value="AET2Gv20413700.16"/>
    <property type="gene ID" value="AET2Gv20413700"/>
</dbReference>
<reference evidence="1" key="5">
    <citation type="journal article" date="2021" name="G3 (Bethesda)">
        <title>Aegilops tauschii genome assembly Aet v5.0 features greater sequence contiguity and improved annotation.</title>
        <authorList>
            <person name="Wang L."/>
            <person name="Zhu T."/>
            <person name="Rodriguez J.C."/>
            <person name="Deal K.R."/>
            <person name="Dubcovsky J."/>
            <person name="McGuire P.E."/>
            <person name="Lux T."/>
            <person name="Spannagl M."/>
            <person name="Mayer K.F.X."/>
            <person name="Baldrich P."/>
            <person name="Meyers B.C."/>
            <person name="Huo N."/>
            <person name="Gu Y.Q."/>
            <person name="Zhou H."/>
            <person name="Devos K.M."/>
            <person name="Bennetzen J.L."/>
            <person name="Unver T."/>
            <person name="Budak H."/>
            <person name="Gulick P.J."/>
            <person name="Galiba G."/>
            <person name="Kalapos B."/>
            <person name="Nelson D.R."/>
            <person name="Li P."/>
            <person name="You F.M."/>
            <person name="Luo M.C."/>
            <person name="Dvorak J."/>
        </authorList>
    </citation>
    <scope>NUCLEOTIDE SEQUENCE [LARGE SCALE GENOMIC DNA]</scope>
    <source>
        <strain evidence="1">cv. AL8/78</strain>
    </source>
</reference>
<reference evidence="1" key="4">
    <citation type="submission" date="2019-03" db="UniProtKB">
        <authorList>
            <consortium name="EnsemblPlants"/>
        </authorList>
    </citation>
    <scope>IDENTIFICATION</scope>
</reference>
<reference evidence="2" key="2">
    <citation type="journal article" date="2017" name="Nat. Plants">
        <title>The Aegilops tauschii genome reveals multiple impacts of transposons.</title>
        <authorList>
            <person name="Zhao G."/>
            <person name="Zou C."/>
            <person name="Li K."/>
            <person name="Wang K."/>
            <person name="Li T."/>
            <person name="Gao L."/>
            <person name="Zhang X."/>
            <person name="Wang H."/>
            <person name="Yang Z."/>
            <person name="Liu X."/>
            <person name="Jiang W."/>
            <person name="Mao L."/>
            <person name="Kong X."/>
            <person name="Jiao Y."/>
            <person name="Jia J."/>
        </authorList>
    </citation>
    <scope>NUCLEOTIDE SEQUENCE [LARGE SCALE GENOMIC DNA]</scope>
    <source>
        <strain evidence="2">cv. AL8/78</strain>
    </source>
</reference>
<sequence>MMIYSQDRVGVGPTEEKLVQYRLRWFSHIQSRPPETPVRSRRLKCVANVT</sequence>
<evidence type="ECO:0000313" key="1">
    <source>
        <dbReference type="EnsemblPlants" id="AET2Gv20413700.16"/>
    </source>
</evidence>